<dbReference type="OrthoDB" id="2669942at2759"/>
<name>A0A0C3PNU7_PISTI</name>
<dbReference type="HOGENOM" id="CLU_088316_0_0_1"/>
<proteinExistence type="predicted"/>
<organism evidence="1 2">
    <name type="scientific">Pisolithus tinctorius Marx 270</name>
    <dbReference type="NCBI Taxonomy" id="870435"/>
    <lineage>
        <taxon>Eukaryota</taxon>
        <taxon>Fungi</taxon>
        <taxon>Dikarya</taxon>
        <taxon>Basidiomycota</taxon>
        <taxon>Agaricomycotina</taxon>
        <taxon>Agaricomycetes</taxon>
        <taxon>Agaricomycetidae</taxon>
        <taxon>Boletales</taxon>
        <taxon>Sclerodermatineae</taxon>
        <taxon>Pisolithaceae</taxon>
        <taxon>Pisolithus</taxon>
    </lineage>
</organism>
<keyword evidence="2" id="KW-1185">Reference proteome</keyword>
<dbReference type="Proteomes" id="UP000054217">
    <property type="component" value="Unassembled WGS sequence"/>
</dbReference>
<accession>A0A0C3PNU7</accession>
<gene>
    <name evidence="1" type="ORF">M404DRAFT_21462</name>
</gene>
<sequence>MYTMNQPKFHIDANQVVPTSQANKIDIQNVMLSFEPDSQGPVTIEISLMMMSPELGNDTFHATQACVGNYDTNIGISGVKLESADAHVSAISVDPLLVNVEPLPAMQGLFGCIPDHLPPTNKDQTNTVGGTALPIGPLIPVVDNSETEPESVEGTPTAAVKKTTLQIPVLSLPAQVSGPSIRCTFTPDSFAGLEMFDTVSMQLLCERWAQI</sequence>
<dbReference type="EMBL" id="KN831952">
    <property type="protein sequence ID" value="KIO10551.1"/>
    <property type="molecule type" value="Genomic_DNA"/>
</dbReference>
<protein>
    <submittedName>
        <fullName evidence="1">Uncharacterized protein</fullName>
    </submittedName>
</protein>
<evidence type="ECO:0000313" key="2">
    <source>
        <dbReference type="Proteomes" id="UP000054217"/>
    </source>
</evidence>
<dbReference type="InParanoid" id="A0A0C3PNU7"/>
<dbReference type="AlphaFoldDB" id="A0A0C3PNU7"/>
<reference evidence="1 2" key="1">
    <citation type="submission" date="2014-04" db="EMBL/GenBank/DDBJ databases">
        <authorList>
            <consortium name="DOE Joint Genome Institute"/>
            <person name="Kuo A."/>
            <person name="Kohler A."/>
            <person name="Costa M.D."/>
            <person name="Nagy L.G."/>
            <person name="Floudas D."/>
            <person name="Copeland A."/>
            <person name="Barry K.W."/>
            <person name="Cichocki N."/>
            <person name="Veneault-Fourrey C."/>
            <person name="LaButti K."/>
            <person name="Lindquist E.A."/>
            <person name="Lipzen A."/>
            <person name="Lundell T."/>
            <person name="Morin E."/>
            <person name="Murat C."/>
            <person name="Sun H."/>
            <person name="Tunlid A."/>
            <person name="Henrissat B."/>
            <person name="Grigoriev I.V."/>
            <person name="Hibbett D.S."/>
            <person name="Martin F."/>
            <person name="Nordberg H.P."/>
            <person name="Cantor M.N."/>
            <person name="Hua S.X."/>
        </authorList>
    </citation>
    <scope>NUCLEOTIDE SEQUENCE [LARGE SCALE GENOMIC DNA]</scope>
    <source>
        <strain evidence="1 2">Marx 270</strain>
    </source>
</reference>
<reference evidence="2" key="2">
    <citation type="submission" date="2015-01" db="EMBL/GenBank/DDBJ databases">
        <title>Evolutionary Origins and Diversification of the Mycorrhizal Mutualists.</title>
        <authorList>
            <consortium name="DOE Joint Genome Institute"/>
            <consortium name="Mycorrhizal Genomics Consortium"/>
            <person name="Kohler A."/>
            <person name="Kuo A."/>
            <person name="Nagy L.G."/>
            <person name="Floudas D."/>
            <person name="Copeland A."/>
            <person name="Barry K.W."/>
            <person name="Cichocki N."/>
            <person name="Veneault-Fourrey C."/>
            <person name="LaButti K."/>
            <person name="Lindquist E.A."/>
            <person name="Lipzen A."/>
            <person name="Lundell T."/>
            <person name="Morin E."/>
            <person name="Murat C."/>
            <person name="Riley R."/>
            <person name="Ohm R."/>
            <person name="Sun H."/>
            <person name="Tunlid A."/>
            <person name="Henrissat B."/>
            <person name="Grigoriev I.V."/>
            <person name="Hibbett D.S."/>
            <person name="Martin F."/>
        </authorList>
    </citation>
    <scope>NUCLEOTIDE SEQUENCE [LARGE SCALE GENOMIC DNA]</scope>
    <source>
        <strain evidence="2">Marx 270</strain>
    </source>
</reference>
<evidence type="ECO:0000313" key="1">
    <source>
        <dbReference type="EMBL" id="KIO10551.1"/>
    </source>
</evidence>